<gene>
    <name evidence="2" type="ORF">pipiens_011616</name>
</gene>
<evidence type="ECO:0000256" key="1">
    <source>
        <dbReference type="SAM" id="MobiDB-lite"/>
    </source>
</evidence>
<evidence type="ECO:0000313" key="2">
    <source>
        <dbReference type="EMBL" id="KAL1394910.1"/>
    </source>
</evidence>
<feature type="region of interest" description="Disordered" evidence="1">
    <location>
        <begin position="237"/>
        <end position="262"/>
    </location>
</feature>
<organism evidence="2 3">
    <name type="scientific">Culex pipiens pipiens</name>
    <name type="common">Northern house mosquito</name>
    <dbReference type="NCBI Taxonomy" id="38569"/>
    <lineage>
        <taxon>Eukaryota</taxon>
        <taxon>Metazoa</taxon>
        <taxon>Ecdysozoa</taxon>
        <taxon>Arthropoda</taxon>
        <taxon>Hexapoda</taxon>
        <taxon>Insecta</taxon>
        <taxon>Pterygota</taxon>
        <taxon>Neoptera</taxon>
        <taxon>Endopterygota</taxon>
        <taxon>Diptera</taxon>
        <taxon>Nematocera</taxon>
        <taxon>Culicoidea</taxon>
        <taxon>Culicidae</taxon>
        <taxon>Culicinae</taxon>
        <taxon>Culicini</taxon>
        <taxon>Culex</taxon>
        <taxon>Culex</taxon>
    </lineage>
</organism>
<name>A0ABD1D6C5_CULPP</name>
<dbReference type="Proteomes" id="UP001562425">
    <property type="component" value="Unassembled WGS sequence"/>
</dbReference>
<feature type="region of interest" description="Disordered" evidence="1">
    <location>
        <begin position="110"/>
        <end position="172"/>
    </location>
</feature>
<reference evidence="2 3" key="1">
    <citation type="submission" date="2024-05" db="EMBL/GenBank/DDBJ databases">
        <title>Culex pipiens pipiens assembly and annotation.</title>
        <authorList>
            <person name="Alout H."/>
            <person name="Durand T."/>
        </authorList>
    </citation>
    <scope>NUCLEOTIDE SEQUENCE [LARGE SCALE GENOMIC DNA]</scope>
    <source>
        <strain evidence="2">HA-2024</strain>
        <tissue evidence="2">Whole body</tissue>
    </source>
</reference>
<feature type="compositionally biased region" description="Acidic residues" evidence="1">
    <location>
        <begin position="118"/>
        <end position="127"/>
    </location>
</feature>
<proteinExistence type="predicted"/>
<protein>
    <submittedName>
        <fullName evidence="2">Uncharacterized protein</fullName>
    </submittedName>
</protein>
<sequence>MSCGEIHAIAPVAGINPEDDKDAYGKMQVKVVEVAQKLYDNYEDHYSQMQIENDQDGIKVFLESLAKISGVDAENEKAIGDMLGDIRSSVRKNLLQLGSLSHYLNMTANGYQDLPGSEQDESEDSSSDSDSYSSYSEEDSSGGASSEADNNKSRAANKVAKATGKVPNVPNKAAEKNNLDLLLDLNDISPVGPIMTPSLDSQPNQKQHYTGLVNNRRGGCEWAKDALQIPMSVFTTPGEVDQEETPTQSKVCDITSADDSIT</sequence>
<comment type="caution">
    <text evidence="2">The sequence shown here is derived from an EMBL/GenBank/DDBJ whole genome shotgun (WGS) entry which is preliminary data.</text>
</comment>
<dbReference type="EMBL" id="JBEHCU010007389">
    <property type="protein sequence ID" value="KAL1394910.1"/>
    <property type="molecule type" value="Genomic_DNA"/>
</dbReference>
<keyword evidence="3" id="KW-1185">Reference proteome</keyword>
<evidence type="ECO:0000313" key="3">
    <source>
        <dbReference type="Proteomes" id="UP001562425"/>
    </source>
</evidence>
<accession>A0ABD1D6C5</accession>
<dbReference type="AlphaFoldDB" id="A0ABD1D6C5"/>
<feature type="compositionally biased region" description="Low complexity" evidence="1">
    <location>
        <begin position="128"/>
        <end position="148"/>
    </location>
</feature>